<dbReference type="AlphaFoldDB" id="X0U7Y7"/>
<dbReference type="Pfam" id="PF00072">
    <property type="entry name" value="Response_reg"/>
    <property type="match status" value="1"/>
</dbReference>
<reference evidence="3" key="1">
    <citation type="journal article" date="2014" name="Front. Microbiol.">
        <title>High frequency of phylogenetically diverse reductive dehalogenase-homologous genes in deep subseafloor sedimentary metagenomes.</title>
        <authorList>
            <person name="Kawai M."/>
            <person name="Futagami T."/>
            <person name="Toyoda A."/>
            <person name="Takaki Y."/>
            <person name="Nishi S."/>
            <person name="Hori S."/>
            <person name="Arai W."/>
            <person name="Tsubouchi T."/>
            <person name="Morono Y."/>
            <person name="Uchiyama I."/>
            <person name="Ito T."/>
            <person name="Fujiyama A."/>
            <person name="Inagaki F."/>
            <person name="Takami H."/>
        </authorList>
    </citation>
    <scope>NUCLEOTIDE SEQUENCE</scope>
    <source>
        <strain evidence="3">Expedition CK06-06</strain>
    </source>
</reference>
<dbReference type="InterPro" id="IPR050595">
    <property type="entry name" value="Bact_response_regulator"/>
</dbReference>
<sequence length="129" mass="14708">MAERPRRKTILVIEDEHEVRNFASRVLELEGYRVLQAEDSEEGMRLVREGRISLVLLDLRLPEHNGWAVLEQMKGEPELSAIPVIVFTASAGVSRRERALKMGAADYLVKPLSAARLRKAVARILHRER</sequence>
<dbReference type="PANTHER" id="PTHR44591:SF3">
    <property type="entry name" value="RESPONSE REGULATORY DOMAIN-CONTAINING PROTEIN"/>
    <property type="match status" value="1"/>
</dbReference>
<dbReference type="EMBL" id="BARS01025215">
    <property type="protein sequence ID" value="GAG01670.1"/>
    <property type="molecule type" value="Genomic_DNA"/>
</dbReference>
<dbReference type="SUPFAM" id="SSF52172">
    <property type="entry name" value="CheY-like"/>
    <property type="match status" value="1"/>
</dbReference>
<evidence type="ECO:0000259" key="2">
    <source>
        <dbReference type="PROSITE" id="PS50110"/>
    </source>
</evidence>
<dbReference type="SMART" id="SM00448">
    <property type="entry name" value="REC"/>
    <property type="match status" value="1"/>
</dbReference>
<dbReference type="CDD" id="cd17574">
    <property type="entry name" value="REC_OmpR"/>
    <property type="match status" value="1"/>
</dbReference>
<organism evidence="3">
    <name type="scientific">marine sediment metagenome</name>
    <dbReference type="NCBI Taxonomy" id="412755"/>
    <lineage>
        <taxon>unclassified sequences</taxon>
        <taxon>metagenomes</taxon>
        <taxon>ecological metagenomes</taxon>
    </lineage>
</organism>
<feature type="domain" description="Response regulatory" evidence="2">
    <location>
        <begin position="9"/>
        <end position="125"/>
    </location>
</feature>
<name>X0U7Y7_9ZZZZ</name>
<dbReference type="PROSITE" id="PS50110">
    <property type="entry name" value="RESPONSE_REGULATORY"/>
    <property type="match status" value="1"/>
</dbReference>
<accession>X0U7Y7</accession>
<dbReference type="PANTHER" id="PTHR44591">
    <property type="entry name" value="STRESS RESPONSE REGULATOR PROTEIN 1"/>
    <property type="match status" value="1"/>
</dbReference>
<protein>
    <recommendedName>
        <fullName evidence="2">Response regulatory domain-containing protein</fullName>
    </recommendedName>
</protein>
<proteinExistence type="predicted"/>
<evidence type="ECO:0000256" key="1">
    <source>
        <dbReference type="ARBA" id="ARBA00022553"/>
    </source>
</evidence>
<gene>
    <name evidence="3" type="ORF">S01H1_39885</name>
</gene>
<dbReference type="InterPro" id="IPR001789">
    <property type="entry name" value="Sig_transdc_resp-reg_receiver"/>
</dbReference>
<dbReference type="InterPro" id="IPR011006">
    <property type="entry name" value="CheY-like_superfamily"/>
</dbReference>
<evidence type="ECO:0000313" key="3">
    <source>
        <dbReference type="EMBL" id="GAG01670.1"/>
    </source>
</evidence>
<keyword evidence="1" id="KW-0597">Phosphoprotein</keyword>
<comment type="caution">
    <text evidence="3">The sequence shown here is derived from an EMBL/GenBank/DDBJ whole genome shotgun (WGS) entry which is preliminary data.</text>
</comment>
<dbReference type="Gene3D" id="3.40.50.2300">
    <property type="match status" value="1"/>
</dbReference>
<dbReference type="GO" id="GO:0000160">
    <property type="term" value="P:phosphorelay signal transduction system"/>
    <property type="evidence" value="ECO:0007669"/>
    <property type="project" value="InterPro"/>
</dbReference>